<reference evidence="1 2" key="1">
    <citation type="submission" date="2021-03" db="EMBL/GenBank/DDBJ databases">
        <title>Haloterrigena longa sp. nov. and Haloterrigena limicola sp. nov., extremely halophilic archaea isolated from a salt lake.</title>
        <authorList>
            <person name="Henglin C."/>
        </authorList>
    </citation>
    <scope>NUCLEOTIDE SEQUENCE [LARGE SCALE GENOMIC DNA]</scope>
    <source>
        <strain evidence="1 2">KZCA68</strain>
    </source>
</reference>
<gene>
    <name evidence="1" type="ORF">J0X25_07995</name>
</gene>
<name>A0A8A2VJU6_9EURY</name>
<dbReference type="Proteomes" id="UP000663203">
    <property type="component" value="Chromosome"/>
</dbReference>
<dbReference type="AlphaFoldDB" id="A0A8A2VJU6"/>
<organism evidence="1 2">
    <name type="scientific">Haloterrigena alkaliphila</name>
    <dbReference type="NCBI Taxonomy" id="2816475"/>
    <lineage>
        <taxon>Archaea</taxon>
        <taxon>Methanobacteriati</taxon>
        <taxon>Methanobacteriota</taxon>
        <taxon>Stenosarchaea group</taxon>
        <taxon>Halobacteria</taxon>
        <taxon>Halobacteriales</taxon>
        <taxon>Natrialbaceae</taxon>
        <taxon>Haloterrigena</taxon>
    </lineage>
</organism>
<evidence type="ECO:0000313" key="2">
    <source>
        <dbReference type="Proteomes" id="UP000663203"/>
    </source>
</evidence>
<dbReference type="Gene3D" id="3.40.91.30">
    <property type="match status" value="1"/>
</dbReference>
<dbReference type="EMBL" id="CP071462">
    <property type="protein sequence ID" value="QSX00888.1"/>
    <property type="molecule type" value="Genomic_DNA"/>
</dbReference>
<proteinExistence type="predicted"/>
<sequence>MDNKWLEDEDYYEALRRIVRETARGGVEIQDELPTNLTEIYEEGVDEEIIKKDELFDCPNCERTYSFDYSRDVCDCGYPVGNKAEFTPHTVQYYHDIYPSFIKNRIGDEIGEFEIVYRDDRIEDIPAADLHPTDTSNKNFIHISPYFHSEVGMVPFPGYSDIFLSWSKVRELIVKPGETIEILSDYLESEEGNDDQLIGDGGVIFDSGVSATDFRNLSDRPWFTMQRDTSPEIANRRSRETFKMEYYDLFEHLGMEFLHTMFPHAIQLEGGKQGKPEPDGYLHVNKRNSKQTYLVESKCYSRDFKIFSEIDKNKRYIERFVSDIEPETDYNLVGCIFIATRFNQDRTRKDIGEMVSRNIEERNLDVICINDQMMGQAVEQLRELYRLEPSSNFRIYKNSSFYRDLLDGLSQFSRQHGVDNEAFESMILDKMTKAGKKEINRERTLREGFDHSVGYESFCERIAG</sequence>
<accession>A0A8A2VJU6</accession>
<dbReference type="RefSeq" id="WP_207290604.1">
    <property type="nucleotide sequence ID" value="NZ_CP071462.1"/>
</dbReference>
<dbReference type="KEGG" id="hakz:J0X25_07995"/>
<keyword evidence="2" id="KW-1185">Reference proteome</keyword>
<protein>
    <submittedName>
        <fullName evidence="1">Uncharacterized protein</fullName>
    </submittedName>
</protein>
<evidence type="ECO:0000313" key="1">
    <source>
        <dbReference type="EMBL" id="QSX00888.1"/>
    </source>
</evidence>
<dbReference type="GeneID" id="63187238"/>